<dbReference type="RefSeq" id="WP_094922354.1">
    <property type="nucleotide sequence ID" value="NZ_NPIA01000002.1"/>
</dbReference>
<accession>A0A263BV62</accession>
<reference evidence="1 2" key="2">
    <citation type="submission" date="2017-09" db="EMBL/GenBank/DDBJ databases">
        <title>Bacillus patelloidae sp. nov., isolated from the intestinal tract of a marine limpet.</title>
        <authorList>
            <person name="Liu R."/>
            <person name="Dong C."/>
            <person name="Shao Z."/>
        </authorList>
    </citation>
    <scope>NUCLEOTIDE SEQUENCE [LARGE SCALE GENOMIC DNA]</scope>
    <source>
        <strain evidence="1 2">SA5d-4</strain>
    </source>
</reference>
<protein>
    <submittedName>
        <fullName evidence="1">2'-5' RNA ligase</fullName>
    </submittedName>
</protein>
<keyword evidence="2" id="KW-1185">Reference proteome</keyword>
<dbReference type="Gene3D" id="3.90.1140.10">
    <property type="entry name" value="Cyclic phosphodiesterase"/>
    <property type="match status" value="1"/>
</dbReference>
<dbReference type="PANTHER" id="PTHR40037:SF1">
    <property type="entry name" value="PHOSPHOESTERASE SAOUHSC_00951-RELATED"/>
    <property type="match status" value="1"/>
</dbReference>
<dbReference type="Proteomes" id="UP000217083">
    <property type="component" value="Unassembled WGS sequence"/>
</dbReference>
<proteinExistence type="predicted"/>
<dbReference type="EMBL" id="NPIA01000002">
    <property type="protein sequence ID" value="OZM57585.1"/>
    <property type="molecule type" value="Genomic_DNA"/>
</dbReference>
<reference evidence="2" key="1">
    <citation type="submission" date="2017-08" db="EMBL/GenBank/DDBJ databases">
        <authorList>
            <person name="Huang Z."/>
        </authorList>
    </citation>
    <scope>NUCLEOTIDE SEQUENCE [LARGE SCALE GENOMIC DNA]</scope>
    <source>
        <strain evidence="2">SA5d-4</strain>
    </source>
</reference>
<organism evidence="1 2">
    <name type="scientific">Lottiidibacillus patelloidae</name>
    <dbReference type="NCBI Taxonomy" id="2670334"/>
    <lineage>
        <taxon>Bacteria</taxon>
        <taxon>Bacillati</taxon>
        <taxon>Bacillota</taxon>
        <taxon>Bacilli</taxon>
        <taxon>Bacillales</taxon>
        <taxon>Bacillaceae</taxon>
        <taxon>Lottiidibacillus</taxon>
    </lineage>
</organism>
<evidence type="ECO:0000313" key="1">
    <source>
        <dbReference type="EMBL" id="OZM57585.1"/>
    </source>
</evidence>
<dbReference type="AlphaFoldDB" id="A0A263BV62"/>
<comment type="caution">
    <text evidence="1">The sequence shown here is derived from an EMBL/GenBank/DDBJ whole genome shotgun (WGS) entry which is preliminary data.</text>
</comment>
<sequence>MQYFIGIVPPDNYKEQIIKFQKKWKGNTLPDLVEPHITLKAQGGLTADERWINQVKIVCSNFPSFKVAIDKPMFFGDEILYLSANSNELKELHEQLVQVISPSKDLIKKYFELDDFVPHMTLAKTYYGLSSEDLKEMAKMAEEELSPYPTYEVNFIRIYVENSKLKKYETYLDIPLKD</sequence>
<dbReference type="Pfam" id="PF13563">
    <property type="entry name" value="2_5_RNA_ligase2"/>
    <property type="match status" value="1"/>
</dbReference>
<name>A0A263BV62_9BACI</name>
<dbReference type="InterPro" id="IPR050580">
    <property type="entry name" value="2H_phosphoesterase_YjcG-like"/>
</dbReference>
<evidence type="ECO:0000313" key="2">
    <source>
        <dbReference type="Proteomes" id="UP000217083"/>
    </source>
</evidence>
<dbReference type="InterPro" id="IPR009097">
    <property type="entry name" value="Cyclic_Pdiesterase"/>
</dbReference>
<dbReference type="GO" id="GO:0016874">
    <property type="term" value="F:ligase activity"/>
    <property type="evidence" value="ECO:0007669"/>
    <property type="project" value="UniProtKB-KW"/>
</dbReference>
<gene>
    <name evidence="1" type="ORF">CIB95_04230</name>
</gene>
<dbReference type="PANTHER" id="PTHR40037">
    <property type="entry name" value="PHOSPHOESTERASE YJCG-RELATED"/>
    <property type="match status" value="1"/>
</dbReference>
<keyword evidence="1" id="KW-0436">Ligase</keyword>
<dbReference type="SUPFAM" id="SSF55144">
    <property type="entry name" value="LigT-like"/>
    <property type="match status" value="1"/>
</dbReference>